<dbReference type="Gene3D" id="1.25.40.10">
    <property type="entry name" value="Tetratricopeptide repeat domain"/>
    <property type="match status" value="2"/>
</dbReference>
<evidence type="ECO:0000313" key="6">
    <source>
        <dbReference type="EMBL" id="GLX79248.1"/>
    </source>
</evidence>
<evidence type="ECO:0000256" key="1">
    <source>
        <dbReference type="ARBA" id="ARBA00012528"/>
    </source>
</evidence>
<dbReference type="PANTHER" id="PTHR45138:SF9">
    <property type="entry name" value="DIGUANYLATE CYCLASE DGCM-RELATED"/>
    <property type="match status" value="1"/>
</dbReference>
<dbReference type="InterPro" id="IPR019734">
    <property type="entry name" value="TPR_rpt"/>
</dbReference>
<evidence type="ECO:0000256" key="4">
    <source>
        <dbReference type="SAM" id="SignalP"/>
    </source>
</evidence>
<keyword evidence="7" id="KW-1185">Reference proteome</keyword>
<protein>
    <recommendedName>
        <fullName evidence="1">diguanylate cyclase</fullName>
        <ecNumber evidence="1">2.7.7.65</ecNumber>
    </recommendedName>
</protein>
<keyword evidence="4" id="KW-0732">Signal</keyword>
<comment type="caution">
    <text evidence="6">The sequence shown here is derived from an EMBL/GenBank/DDBJ whole genome shotgun (WGS) entry which is preliminary data.</text>
</comment>
<evidence type="ECO:0000259" key="5">
    <source>
        <dbReference type="PROSITE" id="PS50887"/>
    </source>
</evidence>
<dbReference type="InterPro" id="IPR043128">
    <property type="entry name" value="Rev_trsase/Diguanyl_cyclase"/>
</dbReference>
<evidence type="ECO:0000256" key="3">
    <source>
        <dbReference type="SAM" id="Phobius"/>
    </source>
</evidence>
<dbReference type="NCBIfam" id="TIGR00254">
    <property type="entry name" value="GGDEF"/>
    <property type="match status" value="1"/>
</dbReference>
<evidence type="ECO:0000256" key="2">
    <source>
        <dbReference type="ARBA" id="ARBA00034247"/>
    </source>
</evidence>
<sequence length="632" mass="72944">MQLTKVIIIFITLLLSVSHKAGAEQVSLQKQQVMTLHQVSTEKQLFSEPWSFYQKLLASQKQFPELANEEKLWLLVRRAQCENLLYFYDKFADTTQELKALVNDNTNIIVQAYLAYYQGVIKQRDGDYQGSRVYFKQTMALTKQVDRHLYVTAKLELAYTHSLSELFDTSLADMQEAYIEAFALNDNFLIATINETYGAIYGYMRQNEKSLEYYQKALDSYEKLGYKAHIAEAIYGIATTYRYWKKYDLAVENFKLYQKKITYTPNTNIIYFASYGLGMTLAEQGNCHAALVEIERAFIHDGLDDFDAELYKRKASCLIQLQRLDEAEQALNNARALFQKIPELLGTAWHLEVDKIAGKLAYAKQDYQVAYQLLATYYQKYTDILIENSSARVASIRASMEIERQEVEQALSKQRIRAEKLAFKTQEQETLQHRYFIIFLLILLLIVFAIVVYQHRTNRKIFELSIVDSLSGLYNRRYIFEHLDKQISRTSADKGTLSIILFDIDDFKRINDCYGHPSGDLVIEQIAKITIETLRTEDVSGRIGGEEFLAILPRTDLEQGEIIAERLRENINNHQFMTEDGHRMSISASFGVAQLTLELNDSKSFYAVVDEALYLAKAQGKNCVMSARNNIN</sequence>
<dbReference type="EC" id="2.7.7.65" evidence="1"/>
<comment type="catalytic activity">
    <reaction evidence="2">
        <text>2 GTP = 3',3'-c-di-GMP + 2 diphosphate</text>
        <dbReference type="Rhea" id="RHEA:24898"/>
        <dbReference type="ChEBI" id="CHEBI:33019"/>
        <dbReference type="ChEBI" id="CHEBI:37565"/>
        <dbReference type="ChEBI" id="CHEBI:58805"/>
        <dbReference type="EC" id="2.7.7.65"/>
    </reaction>
</comment>
<dbReference type="InterPro" id="IPR050469">
    <property type="entry name" value="Diguanylate_Cyclase"/>
</dbReference>
<name>A0ABQ6GTI1_9GAMM</name>
<dbReference type="PROSITE" id="PS50887">
    <property type="entry name" value="GGDEF"/>
    <property type="match status" value="1"/>
</dbReference>
<organism evidence="6 7">
    <name type="scientific">Thalassotalea insulae</name>
    <dbReference type="NCBI Taxonomy" id="2056778"/>
    <lineage>
        <taxon>Bacteria</taxon>
        <taxon>Pseudomonadati</taxon>
        <taxon>Pseudomonadota</taxon>
        <taxon>Gammaproteobacteria</taxon>
        <taxon>Alteromonadales</taxon>
        <taxon>Colwelliaceae</taxon>
        <taxon>Thalassotalea</taxon>
    </lineage>
</organism>
<feature type="chain" id="PRO_5045316306" description="diguanylate cyclase" evidence="4">
    <location>
        <begin position="24"/>
        <end position="632"/>
    </location>
</feature>
<dbReference type="SMART" id="SM00267">
    <property type="entry name" value="GGDEF"/>
    <property type="match status" value="1"/>
</dbReference>
<gene>
    <name evidence="6" type="ORF">tinsulaeT_25880</name>
</gene>
<evidence type="ECO:0000313" key="7">
    <source>
        <dbReference type="Proteomes" id="UP001157186"/>
    </source>
</evidence>
<dbReference type="EMBL" id="BSST01000001">
    <property type="protein sequence ID" value="GLX79248.1"/>
    <property type="molecule type" value="Genomic_DNA"/>
</dbReference>
<dbReference type="Gene3D" id="3.30.70.270">
    <property type="match status" value="1"/>
</dbReference>
<proteinExistence type="predicted"/>
<dbReference type="Pfam" id="PF00990">
    <property type="entry name" value="GGDEF"/>
    <property type="match status" value="1"/>
</dbReference>
<feature type="transmembrane region" description="Helical" evidence="3">
    <location>
        <begin position="435"/>
        <end position="453"/>
    </location>
</feature>
<feature type="domain" description="GGDEF" evidence="5">
    <location>
        <begin position="495"/>
        <end position="629"/>
    </location>
</feature>
<dbReference type="Proteomes" id="UP001157186">
    <property type="component" value="Unassembled WGS sequence"/>
</dbReference>
<reference evidence="6 7" key="1">
    <citation type="submission" date="2023-03" db="EMBL/GenBank/DDBJ databases">
        <title>Draft genome sequence of Thalassotalea insulae KCTC 62186T.</title>
        <authorList>
            <person name="Sawabe T."/>
        </authorList>
    </citation>
    <scope>NUCLEOTIDE SEQUENCE [LARGE SCALE GENOMIC DNA]</scope>
    <source>
        <strain evidence="6 7">KCTC 62186</strain>
    </source>
</reference>
<accession>A0ABQ6GTI1</accession>
<keyword evidence="3" id="KW-0472">Membrane</keyword>
<dbReference type="InterPro" id="IPR000160">
    <property type="entry name" value="GGDEF_dom"/>
</dbReference>
<dbReference type="SUPFAM" id="SSF48452">
    <property type="entry name" value="TPR-like"/>
    <property type="match status" value="1"/>
</dbReference>
<dbReference type="Pfam" id="PF13424">
    <property type="entry name" value="TPR_12"/>
    <property type="match status" value="1"/>
</dbReference>
<dbReference type="SUPFAM" id="SSF55073">
    <property type="entry name" value="Nucleotide cyclase"/>
    <property type="match status" value="1"/>
</dbReference>
<keyword evidence="3" id="KW-0812">Transmembrane</keyword>
<dbReference type="PANTHER" id="PTHR45138">
    <property type="entry name" value="REGULATORY COMPONENTS OF SENSORY TRANSDUCTION SYSTEM"/>
    <property type="match status" value="1"/>
</dbReference>
<dbReference type="CDD" id="cd01949">
    <property type="entry name" value="GGDEF"/>
    <property type="match status" value="1"/>
</dbReference>
<keyword evidence="3" id="KW-1133">Transmembrane helix</keyword>
<dbReference type="InterPro" id="IPR029787">
    <property type="entry name" value="Nucleotide_cyclase"/>
</dbReference>
<dbReference type="SMART" id="SM00028">
    <property type="entry name" value="TPR"/>
    <property type="match status" value="5"/>
</dbReference>
<feature type="signal peptide" evidence="4">
    <location>
        <begin position="1"/>
        <end position="23"/>
    </location>
</feature>
<dbReference type="InterPro" id="IPR011990">
    <property type="entry name" value="TPR-like_helical_dom_sf"/>
</dbReference>